<dbReference type="OrthoDB" id="1924287at2759"/>
<sequence>MRAFSFGVCSLFDSTSLEILTSTCPHLTSLTLDRVGRIPAADLTNTVGRLLFLEDLRIELMIGLRPVEMAHAKALVDHPRLMSLRYSEYDLAGEDVRDVLFQRFTGK</sequence>
<proteinExistence type="predicted"/>
<protein>
    <recommendedName>
        <fullName evidence="3">F-box domain-containing protein</fullName>
    </recommendedName>
</protein>
<dbReference type="AlphaFoldDB" id="A0A139AHL6"/>
<gene>
    <name evidence="1" type="ORF">M427DRAFT_56468</name>
</gene>
<accession>A0A139AHL6</accession>
<evidence type="ECO:0008006" key="3">
    <source>
        <dbReference type="Google" id="ProtNLM"/>
    </source>
</evidence>
<evidence type="ECO:0000313" key="2">
    <source>
        <dbReference type="Proteomes" id="UP000070544"/>
    </source>
</evidence>
<evidence type="ECO:0000313" key="1">
    <source>
        <dbReference type="EMBL" id="KXS15903.1"/>
    </source>
</evidence>
<keyword evidence="2" id="KW-1185">Reference proteome</keyword>
<reference evidence="1 2" key="1">
    <citation type="journal article" date="2015" name="Genome Biol. Evol.">
        <title>Phylogenomic analyses indicate that early fungi evolved digesting cell walls of algal ancestors of land plants.</title>
        <authorList>
            <person name="Chang Y."/>
            <person name="Wang S."/>
            <person name="Sekimoto S."/>
            <person name="Aerts A.L."/>
            <person name="Choi C."/>
            <person name="Clum A."/>
            <person name="LaButti K.M."/>
            <person name="Lindquist E.A."/>
            <person name="Yee Ngan C."/>
            <person name="Ohm R.A."/>
            <person name="Salamov A.A."/>
            <person name="Grigoriev I.V."/>
            <person name="Spatafora J.W."/>
            <person name="Berbee M.L."/>
        </authorList>
    </citation>
    <scope>NUCLEOTIDE SEQUENCE [LARGE SCALE GENOMIC DNA]</scope>
    <source>
        <strain evidence="1 2">JEL478</strain>
    </source>
</reference>
<organism evidence="1 2">
    <name type="scientific">Gonapodya prolifera (strain JEL478)</name>
    <name type="common">Monoblepharis prolifera</name>
    <dbReference type="NCBI Taxonomy" id="1344416"/>
    <lineage>
        <taxon>Eukaryota</taxon>
        <taxon>Fungi</taxon>
        <taxon>Fungi incertae sedis</taxon>
        <taxon>Chytridiomycota</taxon>
        <taxon>Chytridiomycota incertae sedis</taxon>
        <taxon>Monoblepharidomycetes</taxon>
        <taxon>Monoblepharidales</taxon>
        <taxon>Gonapodyaceae</taxon>
        <taxon>Gonapodya</taxon>
    </lineage>
</organism>
<dbReference type="EMBL" id="KQ965759">
    <property type="protein sequence ID" value="KXS15903.1"/>
    <property type="molecule type" value="Genomic_DNA"/>
</dbReference>
<name>A0A139AHL6_GONPJ</name>
<dbReference type="Proteomes" id="UP000070544">
    <property type="component" value="Unassembled WGS sequence"/>
</dbReference>